<sequence>MSDPTPAPILRIRRLIQAGELVQASAAARDLAPIADHHDAGTLAALWGLCGIGAGDHALAVLDGHAARVGWLL</sequence>
<name>A0A6J5L2S8_9CAUD</name>
<protein>
    <submittedName>
        <fullName evidence="1">Uncharacterized protein</fullName>
    </submittedName>
</protein>
<evidence type="ECO:0000313" key="1">
    <source>
        <dbReference type="EMBL" id="CAB4126820.1"/>
    </source>
</evidence>
<dbReference type="EMBL" id="LR796203">
    <property type="protein sequence ID" value="CAB4126820.1"/>
    <property type="molecule type" value="Genomic_DNA"/>
</dbReference>
<reference evidence="1" key="1">
    <citation type="submission" date="2020-04" db="EMBL/GenBank/DDBJ databases">
        <authorList>
            <person name="Chiriac C."/>
            <person name="Salcher M."/>
            <person name="Ghai R."/>
            <person name="Kavagutti S V."/>
        </authorList>
    </citation>
    <scope>NUCLEOTIDE SEQUENCE</scope>
</reference>
<organism evidence="1">
    <name type="scientific">uncultured Caudovirales phage</name>
    <dbReference type="NCBI Taxonomy" id="2100421"/>
    <lineage>
        <taxon>Viruses</taxon>
        <taxon>Duplodnaviria</taxon>
        <taxon>Heunggongvirae</taxon>
        <taxon>Uroviricota</taxon>
        <taxon>Caudoviricetes</taxon>
        <taxon>Peduoviridae</taxon>
        <taxon>Maltschvirus</taxon>
        <taxon>Maltschvirus maltsch</taxon>
    </lineage>
</organism>
<gene>
    <name evidence="1" type="ORF">UFOVP78_20</name>
</gene>
<proteinExistence type="predicted"/>
<accession>A0A6J5L2S8</accession>